<comment type="catalytic activity">
    <reaction evidence="7">
        <text>fluoride(in) = fluoride(out)</text>
        <dbReference type="Rhea" id="RHEA:76159"/>
        <dbReference type="ChEBI" id="CHEBI:17051"/>
    </reaction>
    <physiologicalReaction direction="left-to-right" evidence="7">
        <dbReference type="Rhea" id="RHEA:76160"/>
    </physiologicalReaction>
</comment>
<comment type="caution">
    <text evidence="8">Lacks conserved residue(s) required for the propagation of feature annotation.</text>
</comment>
<dbReference type="GO" id="GO:0140114">
    <property type="term" value="P:cellular detoxification of fluoride"/>
    <property type="evidence" value="ECO:0007669"/>
    <property type="project" value="UniProtKB-UniRule"/>
</dbReference>
<dbReference type="InterPro" id="IPR003691">
    <property type="entry name" value="FluC"/>
</dbReference>
<feature type="transmembrane region" description="Helical" evidence="8">
    <location>
        <begin position="97"/>
        <end position="116"/>
    </location>
</feature>
<evidence type="ECO:0000313" key="10">
    <source>
        <dbReference type="Proteomes" id="UP000001903"/>
    </source>
</evidence>
<comment type="similarity">
    <text evidence="6 8">Belongs to the fluoride channel Fluc/FEX (TC 1.A.43) family.</text>
</comment>
<reference evidence="9 10" key="1">
    <citation type="journal article" date="2010" name="Stand. Genomic Sci.">
        <title>Complete genome sequence of Haloterrigena turkmenica type strain (4k).</title>
        <authorList>
            <person name="Saunders E."/>
            <person name="Tindall B.J."/>
            <person name="Fahnrich R."/>
            <person name="Lapidus A."/>
            <person name="Copeland A."/>
            <person name="Del Rio T.G."/>
            <person name="Lucas S."/>
            <person name="Chen F."/>
            <person name="Tice H."/>
            <person name="Cheng J.F."/>
            <person name="Han C."/>
            <person name="Detter J.C."/>
            <person name="Bruce D."/>
            <person name="Goodwin L."/>
            <person name="Chain P."/>
            <person name="Pitluck S."/>
            <person name="Pati A."/>
            <person name="Ivanova N."/>
            <person name="Mavromatis K."/>
            <person name="Chen A."/>
            <person name="Palaniappan K."/>
            <person name="Land M."/>
            <person name="Hauser L."/>
            <person name="Chang Y.J."/>
            <person name="Jeffries C.D."/>
            <person name="Brettin T."/>
            <person name="Rohde M."/>
            <person name="Goker M."/>
            <person name="Bristow J."/>
            <person name="Eisen J.A."/>
            <person name="Markowitz V."/>
            <person name="Hugenholtz P."/>
            <person name="Klenk H.P."/>
            <person name="Kyrpides N.C."/>
        </authorList>
    </citation>
    <scope>NUCLEOTIDE SEQUENCE [LARGE SCALE GENOMIC DNA]</scope>
    <source>
        <strain evidence="10">ATCC 51198 / DSM 5511 / JCM 9101 / NCIMB 13204 / VKM B-1734 / 4k</strain>
    </source>
</reference>
<keyword evidence="10" id="KW-1185">Reference proteome</keyword>
<keyword evidence="2 8" id="KW-1003">Cell membrane</keyword>
<name>D2RUY0_HALTV</name>
<keyword evidence="8" id="KW-0406">Ion transport</keyword>
<evidence type="ECO:0000256" key="6">
    <source>
        <dbReference type="ARBA" id="ARBA00035120"/>
    </source>
</evidence>
<dbReference type="Pfam" id="PF02537">
    <property type="entry name" value="CRCB"/>
    <property type="match status" value="1"/>
</dbReference>
<evidence type="ECO:0000256" key="8">
    <source>
        <dbReference type="HAMAP-Rule" id="MF_00454"/>
    </source>
</evidence>
<accession>D2RUY0</accession>
<feature type="transmembrane region" description="Helical" evidence="8">
    <location>
        <begin position="12"/>
        <end position="33"/>
    </location>
</feature>
<gene>
    <name evidence="8" type="primary">fluC</name>
    <name evidence="8" type="synonym">crcB</name>
    <name evidence="9" type="ordered locus">Htur_0373</name>
</gene>
<dbReference type="HOGENOM" id="CLU_114342_1_4_2"/>
<keyword evidence="4 8" id="KW-1133">Transmembrane helix</keyword>
<comment type="subcellular location">
    <subcellularLocation>
        <location evidence="1 8">Cell membrane</location>
        <topology evidence="1 8">Multi-pass membrane protein</topology>
    </subcellularLocation>
</comment>
<dbReference type="OrthoDB" id="253428at2157"/>
<comment type="function">
    <text evidence="8">Fluoride-specific ion channel. Important for reducing fluoride concentration in the cell, thus reducing its toxicity.</text>
</comment>
<dbReference type="Proteomes" id="UP000001903">
    <property type="component" value="Chromosome"/>
</dbReference>
<feature type="transmembrane region" description="Helical" evidence="8">
    <location>
        <begin position="70"/>
        <end position="91"/>
    </location>
</feature>
<sequence>MTATHPLVRLETLALIAVGAFAGAILRFLAMGLGSDVRAILAVNALGSAALGFIVYEAEYAGLLGRRSRLFLSTGLLSSLTTYSTFAIQTALAADPVVLAAIVAGNYGFGFAGVLAGRTVARRLGAVFEPGTGGETA</sequence>
<keyword evidence="3 8" id="KW-0812">Transmembrane</keyword>
<evidence type="ECO:0000256" key="3">
    <source>
        <dbReference type="ARBA" id="ARBA00022692"/>
    </source>
</evidence>
<evidence type="ECO:0000256" key="2">
    <source>
        <dbReference type="ARBA" id="ARBA00022475"/>
    </source>
</evidence>
<dbReference type="eggNOG" id="arCOG04701">
    <property type="taxonomic scope" value="Archaea"/>
</dbReference>
<dbReference type="KEGG" id="htu:Htur_0373"/>
<dbReference type="HAMAP" id="MF_00454">
    <property type="entry name" value="FluC"/>
    <property type="match status" value="1"/>
</dbReference>
<evidence type="ECO:0000256" key="5">
    <source>
        <dbReference type="ARBA" id="ARBA00023136"/>
    </source>
</evidence>
<dbReference type="STRING" id="543526.Htur_0373"/>
<keyword evidence="8" id="KW-0813">Transport</keyword>
<feature type="transmembrane region" description="Helical" evidence="8">
    <location>
        <begin position="39"/>
        <end position="58"/>
    </location>
</feature>
<dbReference type="RefSeq" id="WP_012941596.1">
    <property type="nucleotide sequence ID" value="NC_013743.1"/>
</dbReference>
<evidence type="ECO:0000256" key="4">
    <source>
        <dbReference type="ARBA" id="ARBA00022989"/>
    </source>
</evidence>
<dbReference type="GO" id="GO:0062054">
    <property type="term" value="F:fluoride channel activity"/>
    <property type="evidence" value="ECO:0007669"/>
    <property type="project" value="UniProtKB-UniRule"/>
</dbReference>
<dbReference type="EMBL" id="CP001860">
    <property type="protein sequence ID" value="ADB59273.1"/>
    <property type="molecule type" value="Genomic_DNA"/>
</dbReference>
<evidence type="ECO:0000256" key="7">
    <source>
        <dbReference type="ARBA" id="ARBA00035585"/>
    </source>
</evidence>
<dbReference type="AlphaFoldDB" id="D2RUY0"/>
<dbReference type="GeneID" id="8740940"/>
<dbReference type="GO" id="GO:0005886">
    <property type="term" value="C:plasma membrane"/>
    <property type="evidence" value="ECO:0007669"/>
    <property type="project" value="UniProtKB-SubCell"/>
</dbReference>
<keyword evidence="8" id="KW-0407">Ion channel</keyword>
<evidence type="ECO:0000313" key="9">
    <source>
        <dbReference type="EMBL" id="ADB59273.1"/>
    </source>
</evidence>
<organism evidence="9 10">
    <name type="scientific">Haloterrigena turkmenica (strain ATCC 51198 / DSM 5511 / JCM 9101 / NCIMB 13204 / VKM B-1734 / 4k)</name>
    <name type="common">Halococcus turkmenicus</name>
    <dbReference type="NCBI Taxonomy" id="543526"/>
    <lineage>
        <taxon>Archaea</taxon>
        <taxon>Methanobacteriati</taxon>
        <taxon>Methanobacteriota</taxon>
        <taxon>Stenosarchaea group</taxon>
        <taxon>Halobacteria</taxon>
        <taxon>Halobacteriales</taxon>
        <taxon>Natrialbaceae</taxon>
        <taxon>Haloterrigena</taxon>
    </lineage>
</organism>
<keyword evidence="5 8" id="KW-0472">Membrane</keyword>
<proteinExistence type="inferred from homology"/>
<protein>
    <recommendedName>
        <fullName evidence="8">Fluoride-specific ion channel FluC</fullName>
    </recommendedName>
</protein>
<evidence type="ECO:0000256" key="1">
    <source>
        <dbReference type="ARBA" id="ARBA00004651"/>
    </source>
</evidence>